<evidence type="ECO:0000313" key="2">
    <source>
        <dbReference type="Proteomes" id="UP000188268"/>
    </source>
</evidence>
<dbReference type="Gramene" id="OMO62846">
    <property type="protein sequence ID" value="OMO62846"/>
    <property type="gene ID" value="CCACVL1_22610"/>
</dbReference>
<gene>
    <name evidence="1" type="ORF">CCACVL1_22610</name>
</gene>
<keyword evidence="2" id="KW-1185">Reference proteome</keyword>
<dbReference type="EMBL" id="AWWV01013119">
    <property type="protein sequence ID" value="OMO62846.1"/>
    <property type="molecule type" value="Genomic_DNA"/>
</dbReference>
<comment type="caution">
    <text evidence="1">The sequence shown here is derived from an EMBL/GenBank/DDBJ whole genome shotgun (WGS) entry which is preliminary data.</text>
</comment>
<reference evidence="1 2" key="1">
    <citation type="submission" date="2013-09" db="EMBL/GenBank/DDBJ databases">
        <title>Corchorus capsularis genome sequencing.</title>
        <authorList>
            <person name="Alam M."/>
            <person name="Haque M.S."/>
            <person name="Islam M.S."/>
            <person name="Emdad E.M."/>
            <person name="Islam M.M."/>
            <person name="Ahmed B."/>
            <person name="Halim A."/>
            <person name="Hossen Q.M.M."/>
            <person name="Hossain M.Z."/>
            <person name="Ahmed R."/>
            <person name="Khan M.M."/>
            <person name="Islam R."/>
            <person name="Rashid M.M."/>
            <person name="Khan S.A."/>
            <person name="Rahman M.S."/>
            <person name="Alam M."/>
        </authorList>
    </citation>
    <scope>NUCLEOTIDE SEQUENCE [LARGE SCALE GENOMIC DNA]</scope>
    <source>
        <strain evidence="2">cv. CVL-1</strain>
        <tissue evidence="1">Whole seedling</tissue>
    </source>
</reference>
<evidence type="ECO:0000313" key="1">
    <source>
        <dbReference type="EMBL" id="OMO62846.1"/>
    </source>
</evidence>
<protein>
    <submittedName>
        <fullName evidence="1">Uncharacterized protein</fullName>
    </submittedName>
</protein>
<name>A0A1R3GXV2_COCAP</name>
<dbReference type="Proteomes" id="UP000188268">
    <property type="component" value="Unassembled WGS sequence"/>
</dbReference>
<organism evidence="1 2">
    <name type="scientific">Corchorus capsularis</name>
    <name type="common">Jute</name>
    <dbReference type="NCBI Taxonomy" id="210143"/>
    <lineage>
        <taxon>Eukaryota</taxon>
        <taxon>Viridiplantae</taxon>
        <taxon>Streptophyta</taxon>
        <taxon>Embryophyta</taxon>
        <taxon>Tracheophyta</taxon>
        <taxon>Spermatophyta</taxon>
        <taxon>Magnoliopsida</taxon>
        <taxon>eudicotyledons</taxon>
        <taxon>Gunneridae</taxon>
        <taxon>Pentapetalae</taxon>
        <taxon>rosids</taxon>
        <taxon>malvids</taxon>
        <taxon>Malvales</taxon>
        <taxon>Malvaceae</taxon>
        <taxon>Grewioideae</taxon>
        <taxon>Apeibeae</taxon>
        <taxon>Corchorus</taxon>
    </lineage>
</organism>
<sequence>MAAKLEFRTFTPPPKKTKFLAPSLPNMAVRTTIFNRIN</sequence>
<proteinExistence type="predicted"/>
<accession>A0A1R3GXV2</accession>
<dbReference type="AlphaFoldDB" id="A0A1R3GXV2"/>